<evidence type="ECO:0000256" key="2">
    <source>
        <dbReference type="RuleBase" id="RU361185"/>
    </source>
</evidence>
<name>A0A927G8H6_9MICO</name>
<dbReference type="GO" id="GO:0005975">
    <property type="term" value="P:carbohydrate metabolic process"/>
    <property type="evidence" value="ECO:0007669"/>
    <property type="project" value="InterPro"/>
</dbReference>
<dbReference type="InterPro" id="IPR048395">
    <property type="entry name" value="Glyco_hydro_31_C"/>
</dbReference>
<dbReference type="InterPro" id="IPR017853">
    <property type="entry name" value="GH"/>
</dbReference>
<dbReference type="AlphaFoldDB" id="A0A927G8H6"/>
<dbReference type="CDD" id="cd06591">
    <property type="entry name" value="GH31_xylosidase_XylS"/>
    <property type="match status" value="1"/>
</dbReference>
<dbReference type="GO" id="GO:0004553">
    <property type="term" value="F:hydrolase activity, hydrolyzing O-glycosyl compounds"/>
    <property type="evidence" value="ECO:0007669"/>
    <property type="project" value="InterPro"/>
</dbReference>
<keyword evidence="7" id="KW-1185">Reference proteome</keyword>
<evidence type="ECO:0000313" key="6">
    <source>
        <dbReference type="EMBL" id="MBD8078499.1"/>
    </source>
</evidence>
<dbReference type="SUPFAM" id="SSF51445">
    <property type="entry name" value="(Trans)glycosidases"/>
    <property type="match status" value="1"/>
</dbReference>
<dbReference type="GO" id="GO:0030246">
    <property type="term" value="F:carbohydrate binding"/>
    <property type="evidence" value="ECO:0007669"/>
    <property type="project" value="InterPro"/>
</dbReference>
<reference evidence="6" key="2">
    <citation type="submission" date="2020-09" db="EMBL/GenBank/DDBJ databases">
        <authorList>
            <person name="Yu Y."/>
        </authorList>
    </citation>
    <scope>NUCLEOTIDE SEQUENCE</scope>
    <source>
        <strain evidence="6">KCTC 49039</strain>
    </source>
</reference>
<dbReference type="PANTHER" id="PTHR43863">
    <property type="entry name" value="HYDROLASE, PUTATIVE (AFU_ORTHOLOGUE AFUA_1G03140)-RELATED"/>
    <property type="match status" value="1"/>
</dbReference>
<comment type="caution">
    <text evidence="6">The sequence shown here is derived from an EMBL/GenBank/DDBJ whole genome shotgun (WGS) entry which is preliminary data.</text>
</comment>
<dbReference type="SUPFAM" id="SSF51011">
    <property type="entry name" value="Glycosyl hydrolase domain"/>
    <property type="match status" value="1"/>
</dbReference>
<evidence type="ECO:0000259" key="4">
    <source>
        <dbReference type="Pfam" id="PF13802"/>
    </source>
</evidence>
<dbReference type="Gene3D" id="2.60.40.1180">
    <property type="entry name" value="Golgi alpha-mannosidase II"/>
    <property type="match status" value="1"/>
</dbReference>
<feature type="domain" description="Glycosyl hydrolase family 31 C-terminal" evidence="5">
    <location>
        <begin position="601"/>
        <end position="686"/>
    </location>
</feature>
<reference evidence="6" key="1">
    <citation type="journal article" date="2018" name="Curr. Microbiol.">
        <title>Cellulosimicrobium arenosum sp. nov., Isolated from Marine Sediment Sand.</title>
        <authorList>
            <person name="Oh M."/>
            <person name="Kim J.H."/>
            <person name="Yoon J.H."/>
            <person name="Schumann P."/>
            <person name="Kim W."/>
        </authorList>
    </citation>
    <scope>NUCLEOTIDE SEQUENCE</scope>
    <source>
        <strain evidence="6">KCTC 49039</strain>
    </source>
</reference>
<dbReference type="Proteomes" id="UP000610846">
    <property type="component" value="Unassembled WGS sequence"/>
</dbReference>
<dbReference type="SUPFAM" id="SSF74650">
    <property type="entry name" value="Galactose mutarotase-like"/>
    <property type="match status" value="1"/>
</dbReference>
<organism evidence="6 7">
    <name type="scientific">Cellulosimicrobium arenosum</name>
    <dbReference type="NCBI Taxonomy" id="2708133"/>
    <lineage>
        <taxon>Bacteria</taxon>
        <taxon>Bacillati</taxon>
        <taxon>Actinomycetota</taxon>
        <taxon>Actinomycetes</taxon>
        <taxon>Micrococcales</taxon>
        <taxon>Promicromonosporaceae</taxon>
        <taxon>Cellulosimicrobium</taxon>
    </lineage>
</organism>
<dbReference type="Gene3D" id="3.20.20.80">
    <property type="entry name" value="Glycosidases"/>
    <property type="match status" value="1"/>
</dbReference>
<feature type="domain" description="Glycoside hydrolase family 31 N-terminal" evidence="4">
    <location>
        <begin position="94"/>
        <end position="210"/>
    </location>
</feature>
<dbReference type="Pfam" id="PF01055">
    <property type="entry name" value="Glyco_hydro_31_2nd"/>
    <property type="match status" value="1"/>
</dbReference>
<protein>
    <submittedName>
        <fullName evidence="6">Family 31 glucosidase</fullName>
    </submittedName>
</protein>
<dbReference type="InterPro" id="IPR013780">
    <property type="entry name" value="Glyco_hydro_b"/>
</dbReference>
<sequence>MSTANQPVQPVHVDGTRVVWRGDGETLVVEPWGRDAVRVRATLMGDVVDSDHALLPLDEVPSGTGAEGAGGADPAVRVETRDDGATLVVGGLRVELRVTTWFHEPTGYERSRCELAFYDREGHLLLREHDRGGSLDLQARRFRPRLGGDLELTASFESDPDEKLYGMGQYQQHVLDLKGSTFELAHRNSQASVPFVLSSAGYGFLWNDPAIGRATFARNRTEWYAETTRQLDYWVTAGETPAAITRAYADATGHAPMMPERGLGFWQCKLRYWNADQLLEVAREHRRRGLPLDVIVADFFHWPRMGDYRFEDEFWPDPAATVDELRDLGVELMVSVWPQVSLESENYSHLRRENLLVRAERGLDVHMSFEGPSGFLDVTNPEARRWLWETCRRNYSAHGIRTFWLDEAEPEYGVYDFDAYRYHLGSNLRVGNLYPQLFARAFWDGQRADGEEEVVNLVRCAWAGSQRYGALVWSGDISSTFDDMARQVTAGIHMGVAGIPWFTTDIGGFHRGDVADPAFHELLVRWFQLGTFSPVMRLHGDRLPYEDVTAADGSRRLRSGGPNELWSFGDEVYRVLERYVHLRETLRPYVREVMRAAHTDGQPVMRGLFHDFPGDALAWDVADQFLLGADVLVAPVVEAGARERDVYLPAGARWTDAATGQVHDGGRTVRAHAPLDVVPVFLRDGALPHLVGRTTGAVAPGAAGP</sequence>
<evidence type="ECO:0000313" key="7">
    <source>
        <dbReference type="Proteomes" id="UP000610846"/>
    </source>
</evidence>
<dbReference type="Pfam" id="PF13802">
    <property type="entry name" value="Gal_mutarotas_2"/>
    <property type="match status" value="1"/>
</dbReference>
<dbReference type="EMBL" id="JACYHB010000003">
    <property type="protein sequence ID" value="MBD8078499.1"/>
    <property type="molecule type" value="Genomic_DNA"/>
</dbReference>
<gene>
    <name evidence="6" type="ORF">IF651_05430</name>
</gene>
<dbReference type="PANTHER" id="PTHR43863:SF2">
    <property type="entry name" value="MALTASE-GLUCOAMYLASE"/>
    <property type="match status" value="1"/>
</dbReference>
<dbReference type="InterPro" id="IPR025887">
    <property type="entry name" value="Glyco_hydro_31_N_dom"/>
</dbReference>
<evidence type="ECO:0000259" key="5">
    <source>
        <dbReference type="Pfam" id="PF21365"/>
    </source>
</evidence>
<dbReference type="InterPro" id="IPR011013">
    <property type="entry name" value="Gal_mutarotase_sf_dom"/>
</dbReference>
<evidence type="ECO:0000256" key="1">
    <source>
        <dbReference type="ARBA" id="ARBA00007806"/>
    </source>
</evidence>
<dbReference type="Pfam" id="PF21365">
    <property type="entry name" value="Glyco_hydro_31_3rd"/>
    <property type="match status" value="1"/>
</dbReference>
<feature type="domain" description="Glycoside hydrolase family 31 TIM barrel" evidence="3">
    <location>
        <begin position="256"/>
        <end position="590"/>
    </location>
</feature>
<dbReference type="Gene3D" id="2.60.40.1760">
    <property type="entry name" value="glycosyl hydrolase (family 31)"/>
    <property type="match status" value="1"/>
</dbReference>
<proteinExistence type="inferred from homology"/>
<dbReference type="InterPro" id="IPR051816">
    <property type="entry name" value="Glycosyl_Hydrolase_31"/>
</dbReference>
<comment type="similarity">
    <text evidence="1 2">Belongs to the glycosyl hydrolase 31 family.</text>
</comment>
<dbReference type="RefSeq" id="WP_191828076.1">
    <property type="nucleotide sequence ID" value="NZ_JACYHB010000003.1"/>
</dbReference>
<keyword evidence="2" id="KW-0378">Hydrolase</keyword>
<keyword evidence="2" id="KW-0326">Glycosidase</keyword>
<accession>A0A927G8H6</accession>
<dbReference type="CDD" id="cd14752">
    <property type="entry name" value="GH31_N"/>
    <property type="match status" value="1"/>
</dbReference>
<evidence type="ECO:0000259" key="3">
    <source>
        <dbReference type="Pfam" id="PF01055"/>
    </source>
</evidence>
<dbReference type="InterPro" id="IPR000322">
    <property type="entry name" value="Glyco_hydro_31_TIM"/>
</dbReference>